<reference evidence="2" key="2">
    <citation type="submission" date="2025-08" db="UniProtKB">
        <authorList>
            <consortium name="RefSeq"/>
        </authorList>
    </citation>
    <scope>IDENTIFICATION</scope>
    <source>
        <tissue evidence="2">Young leaves</tissue>
    </source>
</reference>
<dbReference type="PANTHER" id="PTHR48475">
    <property type="entry name" value="RIBONUCLEASE H"/>
    <property type="match status" value="1"/>
</dbReference>
<dbReference type="PANTHER" id="PTHR48475:SF2">
    <property type="entry name" value="RIBONUCLEASE H"/>
    <property type="match status" value="1"/>
</dbReference>
<sequence>MATFHMSELLKTMVLEYLQVPSTEEPKPALCIETEPSWMDAFVTYLQSEVLPNDELEARPVKRQASRYLLYEGKLYRWSFISPLLRCLCPLEADYAMREVHKGICGNHLGGRALAHKILRQGYYCPTLQKDALDFIQKYDRC</sequence>
<keyword evidence="1" id="KW-1185">Reference proteome</keyword>
<name>A0A8B9AF38_PHODC</name>
<dbReference type="AlphaFoldDB" id="A0A8B9AF38"/>
<dbReference type="Gene3D" id="1.10.340.70">
    <property type="match status" value="1"/>
</dbReference>
<proteinExistence type="predicted"/>
<evidence type="ECO:0000313" key="2">
    <source>
        <dbReference type="RefSeq" id="XP_038984387.1"/>
    </source>
</evidence>
<dbReference type="KEGG" id="pda:120111408"/>
<dbReference type="OrthoDB" id="682198at2759"/>
<gene>
    <name evidence="2" type="primary">LOC120111408</name>
</gene>
<reference evidence="1" key="1">
    <citation type="journal article" date="2019" name="Nat. Commun.">
        <title>Genome-wide association mapping of date palm fruit traits.</title>
        <authorList>
            <person name="Hazzouri K.M."/>
            <person name="Gros-Balthazard M."/>
            <person name="Flowers J.M."/>
            <person name="Copetti D."/>
            <person name="Lemansour A."/>
            <person name="Lebrun M."/>
            <person name="Masmoudi K."/>
            <person name="Ferrand S."/>
            <person name="Dhar M.I."/>
            <person name="Fresquez Z.A."/>
            <person name="Rosas U."/>
            <person name="Zhang J."/>
            <person name="Talag J."/>
            <person name="Lee S."/>
            <person name="Kudrna D."/>
            <person name="Powell R.F."/>
            <person name="Leitch I.J."/>
            <person name="Krueger R.R."/>
            <person name="Wing R.A."/>
            <person name="Amiri K.M.A."/>
            <person name="Purugganan M.D."/>
        </authorList>
    </citation>
    <scope>NUCLEOTIDE SEQUENCE [LARGE SCALE GENOMIC DNA]</scope>
    <source>
        <strain evidence="1">cv. Khalas</strain>
    </source>
</reference>
<accession>A0A8B9AF38</accession>
<dbReference type="GeneID" id="120111408"/>
<organism evidence="1 2">
    <name type="scientific">Phoenix dactylifera</name>
    <name type="common">Date palm</name>
    <dbReference type="NCBI Taxonomy" id="42345"/>
    <lineage>
        <taxon>Eukaryota</taxon>
        <taxon>Viridiplantae</taxon>
        <taxon>Streptophyta</taxon>
        <taxon>Embryophyta</taxon>
        <taxon>Tracheophyta</taxon>
        <taxon>Spermatophyta</taxon>
        <taxon>Magnoliopsida</taxon>
        <taxon>Liliopsida</taxon>
        <taxon>Arecaceae</taxon>
        <taxon>Coryphoideae</taxon>
        <taxon>Phoeniceae</taxon>
        <taxon>Phoenix</taxon>
    </lineage>
</organism>
<evidence type="ECO:0000313" key="1">
    <source>
        <dbReference type="Proteomes" id="UP000228380"/>
    </source>
</evidence>
<dbReference type="RefSeq" id="XP_038984387.1">
    <property type="nucleotide sequence ID" value="XM_039128459.1"/>
</dbReference>
<protein>
    <submittedName>
        <fullName evidence="2">Uncharacterized protein LOC120111408</fullName>
    </submittedName>
</protein>
<dbReference type="Proteomes" id="UP000228380">
    <property type="component" value="Chromosome 7"/>
</dbReference>